<dbReference type="EMBL" id="JACHIG010000002">
    <property type="protein sequence ID" value="MBB5031558.1"/>
    <property type="molecule type" value="Genomic_DNA"/>
</dbReference>
<keyword evidence="2" id="KW-1185">Reference proteome</keyword>
<sequence>MAWSLYGRKKLLFSQNSMCVELPGQVITNTCRHDLRHPSCYRLLYIEGAPNAIALPPIDFHWGHERFFKKPASFTVPLKAVVVVPLR</sequence>
<dbReference type="AlphaFoldDB" id="A0A7W7Y8F8"/>
<proteinExistence type="predicted"/>
<accession>A0A7W7Y8F8</accession>
<name>A0A7W7Y8F8_9BACT</name>
<organism evidence="1 2">
    <name type="scientific">Prosthecobacter vanneervenii</name>
    <dbReference type="NCBI Taxonomy" id="48466"/>
    <lineage>
        <taxon>Bacteria</taxon>
        <taxon>Pseudomonadati</taxon>
        <taxon>Verrucomicrobiota</taxon>
        <taxon>Verrucomicrobiia</taxon>
        <taxon>Verrucomicrobiales</taxon>
        <taxon>Verrucomicrobiaceae</taxon>
        <taxon>Prosthecobacter</taxon>
    </lineage>
</organism>
<evidence type="ECO:0000313" key="2">
    <source>
        <dbReference type="Proteomes" id="UP000590740"/>
    </source>
</evidence>
<evidence type="ECO:0000313" key="1">
    <source>
        <dbReference type="EMBL" id="MBB5031558.1"/>
    </source>
</evidence>
<comment type="caution">
    <text evidence="1">The sequence shown here is derived from an EMBL/GenBank/DDBJ whole genome shotgun (WGS) entry which is preliminary data.</text>
</comment>
<gene>
    <name evidence="1" type="ORF">HNQ65_001126</name>
</gene>
<reference evidence="1 2" key="1">
    <citation type="submission" date="2020-08" db="EMBL/GenBank/DDBJ databases">
        <title>Genomic Encyclopedia of Type Strains, Phase IV (KMG-IV): sequencing the most valuable type-strain genomes for metagenomic binning, comparative biology and taxonomic classification.</title>
        <authorList>
            <person name="Goeker M."/>
        </authorList>
    </citation>
    <scope>NUCLEOTIDE SEQUENCE [LARGE SCALE GENOMIC DNA]</scope>
    <source>
        <strain evidence="1 2">DSM 12252</strain>
    </source>
</reference>
<protein>
    <submittedName>
        <fullName evidence="1">Uncharacterized protein</fullName>
    </submittedName>
</protein>
<dbReference type="Proteomes" id="UP000590740">
    <property type="component" value="Unassembled WGS sequence"/>
</dbReference>